<dbReference type="Pfam" id="PF13041">
    <property type="entry name" value="PPR_2"/>
    <property type="match status" value="4"/>
</dbReference>
<dbReference type="Proteomes" id="UP001054252">
    <property type="component" value="Unassembled WGS sequence"/>
</dbReference>
<dbReference type="FunFam" id="1.25.40.10:FF:000366">
    <property type="entry name" value="Pentatricopeptide (PPR) repeat-containing protein"/>
    <property type="match status" value="1"/>
</dbReference>
<evidence type="ECO:0000256" key="2">
    <source>
        <dbReference type="PROSITE-ProRule" id="PRU00339"/>
    </source>
</evidence>
<dbReference type="PANTHER" id="PTHR47926">
    <property type="entry name" value="PENTATRICOPEPTIDE REPEAT-CONTAINING PROTEIN"/>
    <property type="match status" value="1"/>
</dbReference>
<evidence type="ECO:0000256" key="3">
    <source>
        <dbReference type="PROSITE-ProRule" id="PRU00708"/>
    </source>
</evidence>
<feature type="repeat" description="PPR" evidence="3">
    <location>
        <begin position="668"/>
        <end position="703"/>
    </location>
</feature>
<dbReference type="Pfam" id="PF20430">
    <property type="entry name" value="Eplus_motif"/>
    <property type="match status" value="1"/>
</dbReference>
<dbReference type="AlphaFoldDB" id="A0AAV5I4U8"/>
<dbReference type="FunFam" id="1.25.40.10:FF:000031">
    <property type="entry name" value="Pentatricopeptide repeat-containing protein mitochondrial"/>
    <property type="match status" value="1"/>
</dbReference>
<feature type="repeat" description="PPR" evidence="3">
    <location>
        <begin position="531"/>
        <end position="561"/>
    </location>
</feature>
<accession>A0AAV5I4U8</accession>
<gene>
    <name evidence="4" type="ORF">SLEP1_g7578</name>
</gene>
<dbReference type="InterPro" id="IPR046849">
    <property type="entry name" value="E2_motif"/>
</dbReference>
<name>A0AAV5I4U8_9ROSI</name>
<dbReference type="Pfam" id="PF01535">
    <property type="entry name" value="PPR"/>
    <property type="match status" value="5"/>
</dbReference>
<dbReference type="InterPro" id="IPR011990">
    <property type="entry name" value="TPR-like_helical_dom_sf"/>
</dbReference>
<evidence type="ECO:0000313" key="5">
    <source>
        <dbReference type="Proteomes" id="UP001054252"/>
    </source>
</evidence>
<feature type="repeat" description="PPR" evidence="3">
    <location>
        <begin position="430"/>
        <end position="464"/>
    </location>
</feature>
<dbReference type="SUPFAM" id="SSF48452">
    <property type="entry name" value="TPR-like"/>
    <property type="match status" value="1"/>
</dbReference>
<dbReference type="FunFam" id="1.25.40.10:FF:000344">
    <property type="entry name" value="Pentatricopeptide repeat-containing protein"/>
    <property type="match status" value="1"/>
</dbReference>
<dbReference type="InterPro" id="IPR046848">
    <property type="entry name" value="E_motif"/>
</dbReference>
<dbReference type="GO" id="GO:0009451">
    <property type="term" value="P:RNA modification"/>
    <property type="evidence" value="ECO:0007669"/>
    <property type="project" value="InterPro"/>
</dbReference>
<evidence type="ECO:0000256" key="1">
    <source>
        <dbReference type="ARBA" id="ARBA00022737"/>
    </source>
</evidence>
<dbReference type="Gene3D" id="1.25.40.10">
    <property type="entry name" value="Tetratricopeptide repeat domain"/>
    <property type="match status" value="7"/>
</dbReference>
<protein>
    <recommendedName>
        <fullName evidence="6">Chlororespiratory reduction 21</fullName>
    </recommendedName>
</protein>
<dbReference type="PROSITE" id="PS51375">
    <property type="entry name" value="PPR"/>
    <property type="match status" value="8"/>
</dbReference>
<dbReference type="GO" id="GO:0003723">
    <property type="term" value="F:RNA binding"/>
    <property type="evidence" value="ECO:0007669"/>
    <property type="project" value="InterPro"/>
</dbReference>
<feature type="repeat" description="PPR" evidence="3">
    <location>
        <begin position="227"/>
        <end position="261"/>
    </location>
</feature>
<keyword evidence="2" id="KW-0802">TPR repeat</keyword>
<dbReference type="EMBL" id="BPVZ01000007">
    <property type="protein sequence ID" value="GKU94040.1"/>
    <property type="molecule type" value="Genomic_DNA"/>
</dbReference>
<sequence length="864" mass="96626">MVIPLHLSLQNLPLVPRSNQIKAEPRKDWNSIIKHQTKLKNDPAILSLYTQMECLGIAPDGTTLPLVLKACARLNAVEDGKRIHSSIKSTSLIDNVRVGTALIDFYSKCGFLEDARMVFDEMRERDLVSWNAMISGYAGCGDCEEVILLLKRMQMEGFRPNSRTAVAVLLVCGEVEEVRLGKAIHGYCLRNGLFGLDPHVGTALVGFYASFDVRVSHLVFDLMAVRNTVSWNSLVTGYFEVGDSLNALKIFLKMLMDGVKCDSVTMLVVIQACGKIGSLGLGNQIHQMAVKLNYSCNMFIVNALLNMYGEIGNLESSCQLFDAVHTCDVALWNSMLSAYIDCGCYEEATNLFAKMLDEGISKDERTIAIMLSLCAKIDDGLRKGKSFHTFANKNEMRMDVNLGNALLNMYAKQRCIESAKKVFEEMSTMDVISYNTLIAALAQNDLRTEAWQLFVLMQVSEVEPNSYTIVSILAACQHETCLHIGRSLHGFVIKLGIEVNLSLNTALTEMYINCGDKAAARYLFESCPNRDLISWNALIASYIKNNLADHALSLFTRMISEVEPNSATVVSILSLCTLLAHMPQGQCLHAYVIRRKSYFDYDLSLANAFITMYARCGSMYNAEKFFKILPKRDIISWNAVISGYGLHGRGHDAICAFSRMLEDGFQPNSVTFLSVLSACSHSGLVNEGLNLFHSMVQEFRINPQLAHYGCVVDLLGRAGCLDEAKDFIKSMPIKPDASVWRALLSAYRDHCDPKEAKRLFEKIVELEPMNPGNYVLLRNIYAEAGLWSEVRQIRRWLKEKGLRKPPGISWIVIGSQMNCFTARDRSHPLIDKIYANLSHLLSSIKENGYVPDLNCALRDEDEED</sequence>
<dbReference type="InterPro" id="IPR002885">
    <property type="entry name" value="PPR_rpt"/>
</dbReference>
<evidence type="ECO:0008006" key="6">
    <source>
        <dbReference type="Google" id="ProtNLM"/>
    </source>
</evidence>
<proteinExistence type="predicted"/>
<comment type="caution">
    <text evidence="4">The sequence shown here is derived from an EMBL/GenBank/DDBJ whole genome shotgun (WGS) entry which is preliminary data.</text>
</comment>
<organism evidence="4 5">
    <name type="scientific">Rubroshorea leprosula</name>
    <dbReference type="NCBI Taxonomy" id="152421"/>
    <lineage>
        <taxon>Eukaryota</taxon>
        <taxon>Viridiplantae</taxon>
        <taxon>Streptophyta</taxon>
        <taxon>Embryophyta</taxon>
        <taxon>Tracheophyta</taxon>
        <taxon>Spermatophyta</taxon>
        <taxon>Magnoliopsida</taxon>
        <taxon>eudicotyledons</taxon>
        <taxon>Gunneridae</taxon>
        <taxon>Pentapetalae</taxon>
        <taxon>rosids</taxon>
        <taxon>malvids</taxon>
        <taxon>Malvales</taxon>
        <taxon>Dipterocarpaceae</taxon>
        <taxon>Rubroshorea</taxon>
    </lineage>
</organism>
<dbReference type="PROSITE" id="PS50005">
    <property type="entry name" value="TPR"/>
    <property type="match status" value="1"/>
</dbReference>
<dbReference type="NCBIfam" id="TIGR00756">
    <property type="entry name" value="PPR"/>
    <property type="match status" value="8"/>
</dbReference>
<dbReference type="InterPro" id="IPR019734">
    <property type="entry name" value="TPR_rpt"/>
</dbReference>
<feature type="repeat" description="TPR" evidence="2">
    <location>
        <begin position="737"/>
        <end position="770"/>
    </location>
</feature>
<evidence type="ECO:0000313" key="4">
    <source>
        <dbReference type="EMBL" id="GKU94040.1"/>
    </source>
</evidence>
<feature type="repeat" description="PPR" evidence="3">
    <location>
        <begin position="95"/>
        <end position="125"/>
    </location>
</feature>
<feature type="repeat" description="PPR" evidence="3">
    <location>
        <begin position="328"/>
        <end position="362"/>
    </location>
</feature>
<dbReference type="FunFam" id="1.25.40.10:FF:000073">
    <property type="entry name" value="Pentatricopeptide repeat-containing protein chloroplastic"/>
    <property type="match status" value="1"/>
</dbReference>
<feature type="repeat" description="PPR" evidence="3">
    <location>
        <begin position="126"/>
        <end position="160"/>
    </location>
</feature>
<keyword evidence="1" id="KW-0677">Repeat</keyword>
<dbReference type="Pfam" id="PF20431">
    <property type="entry name" value="E_motif"/>
    <property type="match status" value="1"/>
</dbReference>
<keyword evidence="5" id="KW-1185">Reference proteome</keyword>
<reference evidence="4 5" key="1">
    <citation type="journal article" date="2021" name="Commun. Biol.">
        <title>The genome of Shorea leprosula (Dipterocarpaceae) highlights the ecological relevance of drought in aseasonal tropical rainforests.</title>
        <authorList>
            <person name="Ng K.K.S."/>
            <person name="Kobayashi M.J."/>
            <person name="Fawcett J.A."/>
            <person name="Hatakeyama M."/>
            <person name="Paape T."/>
            <person name="Ng C.H."/>
            <person name="Ang C.C."/>
            <person name="Tnah L.H."/>
            <person name="Lee C.T."/>
            <person name="Nishiyama T."/>
            <person name="Sese J."/>
            <person name="O'Brien M.J."/>
            <person name="Copetti D."/>
            <person name="Mohd Noor M.I."/>
            <person name="Ong R.C."/>
            <person name="Putra M."/>
            <person name="Sireger I.Z."/>
            <person name="Indrioko S."/>
            <person name="Kosugi Y."/>
            <person name="Izuno A."/>
            <person name="Isagi Y."/>
            <person name="Lee S.L."/>
            <person name="Shimizu K.K."/>
        </authorList>
    </citation>
    <scope>NUCLEOTIDE SEQUENCE [LARGE SCALE GENOMIC DNA]</scope>
    <source>
        <strain evidence="4">214</strain>
    </source>
</reference>
<feature type="repeat" description="PPR" evidence="3">
    <location>
        <begin position="633"/>
        <end position="667"/>
    </location>
</feature>
<dbReference type="InterPro" id="IPR046960">
    <property type="entry name" value="PPR_At4g14850-like_plant"/>
</dbReference>